<keyword evidence="1" id="KW-0812">Transmembrane</keyword>
<evidence type="ECO:0000313" key="2">
    <source>
        <dbReference type="EMBL" id="OGK55527.1"/>
    </source>
</evidence>
<evidence type="ECO:0000313" key="3">
    <source>
        <dbReference type="Proteomes" id="UP000177418"/>
    </source>
</evidence>
<gene>
    <name evidence="2" type="ORF">A3H78_05170</name>
</gene>
<evidence type="ECO:0000256" key="1">
    <source>
        <dbReference type="SAM" id="Phobius"/>
    </source>
</evidence>
<protein>
    <submittedName>
        <fullName evidence="2">Uncharacterized protein</fullName>
    </submittedName>
</protein>
<keyword evidence="1" id="KW-1133">Transmembrane helix</keyword>
<name>A0A1F7JIT9_9BACT</name>
<dbReference type="AlphaFoldDB" id="A0A1F7JIT9"/>
<proteinExistence type="predicted"/>
<comment type="caution">
    <text evidence="2">The sequence shown here is derived from an EMBL/GenBank/DDBJ whole genome shotgun (WGS) entry which is preliminary data.</text>
</comment>
<sequence>MGLQILKLNGNNIKAAMKKRKKASVNGGIFCSASLYMGGDAPQIILVIIIAKTAMFINIIMALF</sequence>
<organism evidence="2 3">
    <name type="scientific">Candidatus Roizmanbacteria bacterium RIFCSPLOWO2_02_FULL_36_11</name>
    <dbReference type="NCBI Taxonomy" id="1802071"/>
    <lineage>
        <taxon>Bacteria</taxon>
        <taxon>Candidatus Roizmaniibacteriota</taxon>
    </lineage>
</organism>
<dbReference type="Proteomes" id="UP000177418">
    <property type="component" value="Unassembled WGS sequence"/>
</dbReference>
<reference evidence="2 3" key="1">
    <citation type="journal article" date="2016" name="Nat. Commun.">
        <title>Thousands of microbial genomes shed light on interconnected biogeochemical processes in an aquifer system.</title>
        <authorList>
            <person name="Anantharaman K."/>
            <person name="Brown C.T."/>
            <person name="Hug L.A."/>
            <person name="Sharon I."/>
            <person name="Castelle C.J."/>
            <person name="Probst A.J."/>
            <person name="Thomas B.C."/>
            <person name="Singh A."/>
            <person name="Wilkins M.J."/>
            <person name="Karaoz U."/>
            <person name="Brodie E.L."/>
            <person name="Williams K.H."/>
            <person name="Hubbard S.S."/>
            <person name="Banfield J.F."/>
        </authorList>
    </citation>
    <scope>NUCLEOTIDE SEQUENCE [LARGE SCALE GENOMIC DNA]</scope>
</reference>
<dbReference type="EMBL" id="MGAV01000002">
    <property type="protein sequence ID" value="OGK55527.1"/>
    <property type="molecule type" value="Genomic_DNA"/>
</dbReference>
<keyword evidence="1" id="KW-0472">Membrane</keyword>
<feature type="transmembrane region" description="Helical" evidence="1">
    <location>
        <begin position="44"/>
        <end position="63"/>
    </location>
</feature>
<accession>A0A1F7JIT9</accession>